<organism evidence="2">
    <name type="scientific">Mesocestoides corti</name>
    <name type="common">Flatworm</name>
    <dbReference type="NCBI Taxonomy" id="53468"/>
    <lineage>
        <taxon>Eukaryota</taxon>
        <taxon>Metazoa</taxon>
        <taxon>Spiralia</taxon>
        <taxon>Lophotrochozoa</taxon>
        <taxon>Platyhelminthes</taxon>
        <taxon>Cestoda</taxon>
        <taxon>Eucestoda</taxon>
        <taxon>Cyclophyllidea</taxon>
        <taxon>Mesocestoididae</taxon>
        <taxon>Mesocestoides</taxon>
    </lineage>
</organism>
<feature type="region of interest" description="Disordered" evidence="1">
    <location>
        <begin position="1"/>
        <end position="64"/>
    </location>
</feature>
<proteinExistence type="predicted"/>
<name>A0A5K3FLN7_MESCO</name>
<dbReference type="WBParaSite" id="MCU_008815-RB">
    <property type="protein sequence ID" value="MCU_008815-RB"/>
    <property type="gene ID" value="MCU_008815"/>
</dbReference>
<feature type="compositionally biased region" description="Pro residues" evidence="1">
    <location>
        <begin position="51"/>
        <end position="61"/>
    </location>
</feature>
<feature type="compositionally biased region" description="Polar residues" evidence="1">
    <location>
        <begin position="1"/>
        <end position="30"/>
    </location>
</feature>
<evidence type="ECO:0000256" key="1">
    <source>
        <dbReference type="SAM" id="MobiDB-lite"/>
    </source>
</evidence>
<protein>
    <submittedName>
        <fullName evidence="2">HYLS1_C domain-containing protein</fullName>
    </submittedName>
</protein>
<dbReference type="AlphaFoldDB" id="A0A5K3FLN7"/>
<sequence length="171" mass="19462">METSPPHNHTNVPATEPSNLQMSEESTASQADLDENRDTRDSNGTPDHPPRLPLSPPPPNAPLRRFQRAAMLVSRLPPRTIDQKSSELGKRGFAIRRLPSWYPRMAVPECHINRTRFNQATLAADRHSFRENADEKSQVFNRAAKSFYQSIDSAPERRWNKRTLPLVSDLV</sequence>
<accession>A0A5K3FLN7</accession>
<reference evidence="2" key="1">
    <citation type="submission" date="2019-11" db="UniProtKB">
        <authorList>
            <consortium name="WormBaseParasite"/>
        </authorList>
    </citation>
    <scope>IDENTIFICATION</scope>
</reference>
<evidence type="ECO:0000313" key="2">
    <source>
        <dbReference type="WBParaSite" id="MCU_008815-RB"/>
    </source>
</evidence>